<dbReference type="InterPro" id="IPR023346">
    <property type="entry name" value="Lysozyme-like_dom_sf"/>
</dbReference>
<keyword evidence="4 11" id="KW-0808">Transferase</keyword>
<dbReference type="HAMAP" id="MF_00766">
    <property type="entry name" value="PGT_MtgA"/>
    <property type="match status" value="1"/>
</dbReference>
<dbReference type="AlphaFoldDB" id="A0A0F7KFA2"/>
<keyword evidence="8 11" id="KW-1133">Transmembrane helix</keyword>
<feature type="transmembrane region" description="Helical" evidence="11">
    <location>
        <begin position="12"/>
        <end position="34"/>
    </location>
</feature>
<dbReference type="EC" id="2.4.99.28" evidence="11"/>
<comment type="similarity">
    <text evidence="11">Belongs to the glycosyltransferase 51 family.</text>
</comment>
<dbReference type="GO" id="GO:0005886">
    <property type="term" value="C:plasma membrane"/>
    <property type="evidence" value="ECO:0007669"/>
    <property type="project" value="UniProtKB-SubCell"/>
</dbReference>
<dbReference type="Proteomes" id="UP000324176">
    <property type="component" value="Unassembled WGS sequence"/>
</dbReference>
<keyword evidence="9 11" id="KW-0472">Membrane</keyword>
<comment type="function">
    <text evidence="11">Peptidoglycan polymerase that catalyzes glycan chain elongation from lipid-linked precursors.</text>
</comment>
<dbReference type="PANTHER" id="PTHR30400">
    <property type="entry name" value="MONOFUNCTIONAL BIOSYNTHETIC PEPTIDOGLYCAN TRANSGLYCOSYLASE"/>
    <property type="match status" value="1"/>
</dbReference>
<dbReference type="GO" id="GO:0008360">
    <property type="term" value="P:regulation of cell shape"/>
    <property type="evidence" value="ECO:0007669"/>
    <property type="project" value="UniProtKB-KW"/>
</dbReference>
<evidence type="ECO:0000259" key="12">
    <source>
        <dbReference type="Pfam" id="PF00912"/>
    </source>
</evidence>
<dbReference type="InterPro" id="IPR036950">
    <property type="entry name" value="PBP_transglycosylase"/>
</dbReference>
<reference evidence="14 16" key="3">
    <citation type="submission" date="2019-07" db="EMBL/GenBank/DDBJ databases">
        <title>Active sludge and wastewater microbial communities from Klosterneuburg, Austria.</title>
        <authorList>
            <person name="Wagner M."/>
        </authorList>
    </citation>
    <scope>NUCLEOTIDE SEQUENCE [LARGE SCALE GENOMIC DNA]</scope>
    <source>
        <strain evidence="14 16">Nm2</strain>
    </source>
</reference>
<evidence type="ECO:0000313" key="15">
    <source>
        <dbReference type="Proteomes" id="UP000034156"/>
    </source>
</evidence>
<evidence type="ECO:0000313" key="13">
    <source>
        <dbReference type="EMBL" id="AKH37487.1"/>
    </source>
</evidence>
<name>A0A0F7KFA2_9PROT</name>
<evidence type="ECO:0000256" key="11">
    <source>
        <dbReference type="HAMAP-Rule" id="MF_00766"/>
    </source>
</evidence>
<dbReference type="EMBL" id="VNHT01000006">
    <property type="protein sequence ID" value="TYP92320.1"/>
    <property type="molecule type" value="Genomic_DNA"/>
</dbReference>
<keyword evidence="2 11" id="KW-0997">Cell inner membrane</keyword>
<accession>A0A0F7KFA2</accession>
<evidence type="ECO:0000256" key="3">
    <source>
        <dbReference type="ARBA" id="ARBA00022676"/>
    </source>
</evidence>
<dbReference type="GO" id="GO:0016763">
    <property type="term" value="F:pentosyltransferase activity"/>
    <property type="evidence" value="ECO:0007669"/>
    <property type="project" value="InterPro"/>
</dbReference>
<evidence type="ECO:0000256" key="10">
    <source>
        <dbReference type="ARBA" id="ARBA00023316"/>
    </source>
</evidence>
<dbReference type="GO" id="GO:0009252">
    <property type="term" value="P:peptidoglycan biosynthetic process"/>
    <property type="evidence" value="ECO:0007669"/>
    <property type="project" value="UniProtKB-UniRule"/>
</dbReference>
<dbReference type="PATRIC" id="fig|44574.3.peg.1473"/>
<dbReference type="KEGG" id="nco:AAW31_06145"/>
<evidence type="ECO:0000256" key="7">
    <source>
        <dbReference type="ARBA" id="ARBA00022984"/>
    </source>
</evidence>
<evidence type="ECO:0000256" key="1">
    <source>
        <dbReference type="ARBA" id="ARBA00022475"/>
    </source>
</evidence>
<keyword evidence="5 11" id="KW-0812">Transmembrane</keyword>
<evidence type="ECO:0000256" key="2">
    <source>
        <dbReference type="ARBA" id="ARBA00022519"/>
    </source>
</evidence>
<reference evidence="15" key="1">
    <citation type="submission" date="2015-05" db="EMBL/GenBank/DDBJ databases">
        <title>Draft genome of Nitrosomonas communis strain Nm2.</title>
        <authorList>
            <person name="Kozlowski J.A."/>
            <person name="Kits K.D."/>
            <person name="Stein L.Y."/>
        </authorList>
    </citation>
    <scope>NUCLEOTIDE SEQUENCE [LARGE SCALE GENOMIC DNA]</scope>
    <source>
        <strain evidence="15">Nm2</strain>
    </source>
</reference>
<evidence type="ECO:0000313" key="14">
    <source>
        <dbReference type="EMBL" id="TYP92320.1"/>
    </source>
</evidence>
<proteinExistence type="inferred from homology"/>
<feature type="domain" description="Glycosyl transferase family 51" evidence="12">
    <location>
        <begin position="60"/>
        <end position="227"/>
    </location>
</feature>
<organism evidence="13 15">
    <name type="scientific">Nitrosomonas communis</name>
    <dbReference type="NCBI Taxonomy" id="44574"/>
    <lineage>
        <taxon>Bacteria</taxon>
        <taxon>Pseudomonadati</taxon>
        <taxon>Pseudomonadota</taxon>
        <taxon>Betaproteobacteria</taxon>
        <taxon>Nitrosomonadales</taxon>
        <taxon>Nitrosomonadaceae</taxon>
        <taxon>Nitrosomonas</taxon>
    </lineage>
</organism>
<dbReference type="NCBIfam" id="TIGR02070">
    <property type="entry name" value="mono_pep_trsgly"/>
    <property type="match status" value="1"/>
</dbReference>
<dbReference type="Proteomes" id="UP000034156">
    <property type="component" value="Chromosome"/>
</dbReference>
<protein>
    <recommendedName>
        <fullName evidence="11">Biosynthetic peptidoglycan transglycosylase</fullName>
        <ecNumber evidence="11">2.4.99.28</ecNumber>
    </recommendedName>
    <alternativeName>
        <fullName evidence="11">Glycan polymerase</fullName>
    </alternativeName>
    <alternativeName>
        <fullName evidence="11">Peptidoglycan glycosyltransferase MtgA</fullName>
        <shortName evidence="11">PGT</shortName>
    </alternativeName>
</protein>
<keyword evidence="15" id="KW-1185">Reference proteome</keyword>
<comment type="catalytic activity">
    <reaction evidence="11">
        <text>[GlcNAc-(1-&gt;4)-Mur2Ac(oyl-L-Ala-gamma-D-Glu-L-Lys-D-Ala-D-Ala)](n)-di-trans,octa-cis-undecaprenyl diphosphate + beta-D-GlcNAc-(1-&gt;4)-Mur2Ac(oyl-L-Ala-gamma-D-Glu-L-Lys-D-Ala-D-Ala)-di-trans,octa-cis-undecaprenyl diphosphate = [GlcNAc-(1-&gt;4)-Mur2Ac(oyl-L-Ala-gamma-D-Glu-L-Lys-D-Ala-D-Ala)](n+1)-di-trans,octa-cis-undecaprenyl diphosphate + di-trans,octa-cis-undecaprenyl diphosphate + H(+)</text>
        <dbReference type="Rhea" id="RHEA:23708"/>
        <dbReference type="Rhea" id="RHEA-COMP:9602"/>
        <dbReference type="Rhea" id="RHEA-COMP:9603"/>
        <dbReference type="ChEBI" id="CHEBI:15378"/>
        <dbReference type="ChEBI" id="CHEBI:58405"/>
        <dbReference type="ChEBI" id="CHEBI:60033"/>
        <dbReference type="ChEBI" id="CHEBI:78435"/>
        <dbReference type="EC" id="2.4.99.28"/>
    </reaction>
</comment>
<dbReference type="Pfam" id="PF00912">
    <property type="entry name" value="Transgly"/>
    <property type="match status" value="1"/>
</dbReference>
<keyword evidence="10 11" id="KW-0961">Cell wall biogenesis/degradation</keyword>
<reference evidence="13 15" key="2">
    <citation type="journal article" date="2016" name="Genome Announc.">
        <title>Genome Sequence of Nitrosomonas communis Strain Nm2, a Mesophilic Ammonia-Oxidizing Bacterium Isolated from Mediterranean Soil.</title>
        <authorList>
            <person name="Kozlowski J.A."/>
            <person name="Kits K.D."/>
            <person name="Stein L.Y."/>
        </authorList>
    </citation>
    <scope>NUCLEOTIDE SEQUENCE [LARGE SCALE GENOMIC DNA]</scope>
    <source>
        <strain evidence="13 15">Nm2</strain>
    </source>
</reference>
<dbReference type="SUPFAM" id="SSF53955">
    <property type="entry name" value="Lysozyme-like"/>
    <property type="match status" value="1"/>
</dbReference>
<keyword evidence="7 11" id="KW-0573">Peptidoglycan synthesis</keyword>
<dbReference type="GO" id="GO:0009274">
    <property type="term" value="C:peptidoglycan-based cell wall"/>
    <property type="evidence" value="ECO:0007669"/>
    <property type="project" value="InterPro"/>
</dbReference>
<dbReference type="InterPro" id="IPR001264">
    <property type="entry name" value="Glyco_trans_51"/>
</dbReference>
<comment type="pathway">
    <text evidence="11">Cell wall biogenesis; peptidoglycan biosynthesis.</text>
</comment>
<dbReference type="GO" id="GO:0071555">
    <property type="term" value="P:cell wall organization"/>
    <property type="evidence" value="ECO:0007669"/>
    <property type="project" value="UniProtKB-KW"/>
</dbReference>
<keyword evidence="3 11" id="KW-0328">Glycosyltransferase</keyword>
<dbReference type="GO" id="GO:0008955">
    <property type="term" value="F:peptidoglycan glycosyltransferase activity"/>
    <property type="evidence" value="ECO:0007669"/>
    <property type="project" value="UniProtKB-UniRule"/>
</dbReference>
<gene>
    <name evidence="11" type="primary">mtgA</name>
    <name evidence="13" type="ORF">AAW31_06145</name>
    <name evidence="14" type="ORF">BCL69_10065</name>
</gene>
<keyword evidence="6 11" id="KW-0133">Cell shape</keyword>
<dbReference type="EMBL" id="CP011451">
    <property type="protein sequence ID" value="AKH37487.1"/>
    <property type="molecule type" value="Genomic_DNA"/>
</dbReference>
<evidence type="ECO:0000256" key="8">
    <source>
        <dbReference type="ARBA" id="ARBA00022989"/>
    </source>
</evidence>
<evidence type="ECO:0000256" key="9">
    <source>
        <dbReference type="ARBA" id="ARBA00023136"/>
    </source>
</evidence>
<dbReference type="OrthoDB" id="9766909at2"/>
<evidence type="ECO:0000313" key="16">
    <source>
        <dbReference type="Proteomes" id="UP000324176"/>
    </source>
</evidence>
<comment type="subcellular location">
    <subcellularLocation>
        <location evidence="11">Cell inner membrane</location>
        <topology evidence="11">Single-pass membrane protein</topology>
    </subcellularLocation>
</comment>
<dbReference type="UniPathway" id="UPA00219"/>
<dbReference type="InterPro" id="IPR011812">
    <property type="entry name" value="Pep_trsgly"/>
</dbReference>
<keyword evidence="1 11" id="KW-1003">Cell membrane</keyword>
<dbReference type="PANTHER" id="PTHR30400:SF0">
    <property type="entry name" value="BIOSYNTHETIC PEPTIDOGLYCAN TRANSGLYCOSYLASE"/>
    <property type="match status" value="1"/>
</dbReference>
<dbReference type="RefSeq" id="WP_046849568.1">
    <property type="nucleotide sequence ID" value="NZ_CP011451.1"/>
</dbReference>
<evidence type="ECO:0000256" key="6">
    <source>
        <dbReference type="ARBA" id="ARBA00022960"/>
    </source>
</evidence>
<evidence type="ECO:0000256" key="5">
    <source>
        <dbReference type="ARBA" id="ARBA00022692"/>
    </source>
</evidence>
<evidence type="ECO:0000256" key="4">
    <source>
        <dbReference type="ARBA" id="ARBA00022679"/>
    </source>
</evidence>
<sequence>MAKFLNRWLWRFLLLSFSAGLLYLLWILLHIVYWNTHIPHASAFMQSRLENLRQHHPDATLRHQWIAYEHISLHLKRAIIASEDSQFMKHNGFDFQSIQSALEKNIKKGEWAAGGSTISQQLAKNLFLSERKTVWRKFEETLITIMLENMMSKRRILEIYLNMIEWGRDVFGAEAAALHYFGVSASVLTARQAAFLASIVTNPRYYDRNRNTQKLLKIINIILSRMHISQIP</sequence>
<dbReference type="Gene3D" id="1.10.3810.10">
    <property type="entry name" value="Biosynthetic peptidoglycan transglycosylase-like"/>
    <property type="match status" value="1"/>
</dbReference>